<dbReference type="InterPro" id="IPR036770">
    <property type="entry name" value="Ankyrin_rpt-contain_sf"/>
</dbReference>
<reference evidence="3" key="1">
    <citation type="submission" date="2006-10" db="EMBL/GenBank/DDBJ databases">
        <authorList>
            <person name="Amadeo P."/>
            <person name="Zhao Q."/>
            <person name="Wortman J."/>
            <person name="Fraser-Liggett C."/>
            <person name="Carlton J."/>
        </authorList>
    </citation>
    <scope>NUCLEOTIDE SEQUENCE</scope>
    <source>
        <strain evidence="3">G3</strain>
    </source>
</reference>
<dbReference type="InParanoid" id="A2F0A3"/>
<dbReference type="VEuPathDB" id="TrichDB:TVAG_384040"/>
<dbReference type="Gene3D" id="1.25.40.20">
    <property type="entry name" value="Ankyrin repeat-containing domain"/>
    <property type="match status" value="2"/>
</dbReference>
<accession>A2F0A3</accession>
<keyword evidence="2" id="KW-0175">Coiled coil</keyword>
<name>A2F0A3_TRIV3</name>
<protein>
    <submittedName>
        <fullName evidence="3">Uncharacterized protein</fullName>
    </submittedName>
</protein>
<proteinExistence type="predicted"/>
<organism evidence="3 4">
    <name type="scientific">Trichomonas vaginalis (strain ATCC PRA-98 / G3)</name>
    <dbReference type="NCBI Taxonomy" id="412133"/>
    <lineage>
        <taxon>Eukaryota</taxon>
        <taxon>Metamonada</taxon>
        <taxon>Parabasalia</taxon>
        <taxon>Trichomonadida</taxon>
        <taxon>Trichomonadidae</taxon>
        <taxon>Trichomonas</taxon>
    </lineage>
</organism>
<dbReference type="GO" id="GO:0003779">
    <property type="term" value="F:actin binding"/>
    <property type="evidence" value="ECO:0007669"/>
    <property type="project" value="InterPro"/>
</dbReference>
<dbReference type="AlphaFoldDB" id="A2F0A3"/>
<dbReference type="SUPFAM" id="SSF48403">
    <property type="entry name" value="Ankyrin repeat"/>
    <property type="match status" value="2"/>
</dbReference>
<gene>
    <name evidence="3" type="ORF">TVAG_384040</name>
</gene>
<evidence type="ECO:0000313" key="3">
    <source>
        <dbReference type="EMBL" id="EAY01665.1"/>
    </source>
</evidence>
<dbReference type="KEGG" id="tva:4759492"/>
<keyword evidence="4" id="KW-1185">Reference proteome</keyword>
<evidence type="ECO:0000256" key="1">
    <source>
        <dbReference type="ARBA" id="ARBA00022737"/>
    </source>
</evidence>
<dbReference type="PANTHER" id="PTHR24129">
    <property type="entry name" value="ANKYCORBIN"/>
    <property type="match status" value="1"/>
</dbReference>
<dbReference type="InterPro" id="IPR042420">
    <property type="entry name" value="RAI14/UACA"/>
</dbReference>
<dbReference type="SMART" id="SM00248">
    <property type="entry name" value="ANK"/>
    <property type="match status" value="5"/>
</dbReference>
<reference evidence="3" key="2">
    <citation type="journal article" date="2007" name="Science">
        <title>Draft genome sequence of the sexually transmitted pathogen Trichomonas vaginalis.</title>
        <authorList>
            <person name="Carlton J.M."/>
            <person name="Hirt R.P."/>
            <person name="Silva J.C."/>
            <person name="Delcher A.L."/>
            <person name="Schatz M."/>
            <person name="Zhao Q."/>
            <person name="Wortman J.R."/>
            <person name="Bidwell S.L."/>
            <person name="Alsmark U.C.M."/>
            <person name="Besteiro S."/>
            <person name="Sicheritz-Ponten T."/>
            <person name="Noel C.J."/>
            <person name="Dacks J.B."/>
            <person name="Foster P.G."/>
            <person name="Simillion C."/>
            <person name="Van de Peer Y."/>
            <person name="Miranda-Saavedra D."/>
            <person name="Barton G.J."/>
            <person name="Westrop G.D."/>
            <person name="Mueller S."/>
            <person name="Dessi D."/>
            <person name="Fiori P.L."/>
            <person name="Ren Q."/>
            <person name="Paulsen I."/>
            <person name="Zhang H."/>
            <person name="Bastida-Corcuera F.D."/>
            <person name="Simoes-Barbosa A."/>
            <person name="Brown M.T."/>
            <person name="Hayes R.D."/>
            <person name="Mukherjee M."/>
            <person name="Okumura C.Y."/>
            <person name="Schneider R."/>
            <person name="Smith A.J."/>
            <person name="Vanacova S."/>
            <person name="Villalvazo M."/>
            <person name="Haas B.J."/>
            <person name="Pertea M."/>
            <person name="Feldblyum T.V."/>
            <person name="Utterback T.R."/>
            <person name="Shu C.L."/>
            <person name="Osoegawa K."/>
            <person name="de Jong P.J."/>
            <person name="Hrdy I."/>
            <person name="Horvathova L."/>
            <person name="Zubacova Z."/>
            <person name="Dolezal P."/>
            <person name="Malik S.B."/>
            <person name="Logsdon J.M. Jr."/>
            <person name="Henze K."/>
            <person name="Gupta A."/>
            <person name="Wang C.C."/>
            <person name="Dunne R.L."/>
            <person name="Upcroft J.A."/>
            <person name="Upcroft P."/>
            <person name="White O."/>
            <person name="Salzberg S.L."/>
            <person name="Tang P."/>
            <person name="Chiu C.-H."/>
            <person name="Lee Y.-S."/>
            <person name="Embley T.M."/>
            <person name="Coombs G.H."/>
            <person name="Mottram J.C."/>
            <person name="Tachezy J."/>
            <person name="Fraser-Liggett C.M."/>
            <person name="Johnson P.J."/>
        </authorList>
    </citation>
    <scope>NUCLEOTIDE SEQUENCE [LARGE SCALE GENOMIC DNA]</scope>
    <source>
        <strain evidence="3">G3</strain>
    </source>
</reference>
<dbReference type="Pfam" id="PF13637">
    <property type="entry name" value="Ank_4"/>
    <property type="match status" value="1"/>
</dbReference>
<dbReference type="Proteomes" id="UP000001542">
    <property type="component" value="Unassembled WGS sequence"/>
</dbReference>
<evidence type="ECO:0000256" key="2">
    <source>
        <dbReference type="ARBA" id="ARBA00023054"/>
    </source>
</evidence>
<keyword evidence="1" id="KW-0677">Repeat</keyword>
<dbReference type="RefSeq" id="XP_001314258.1">
    <property type="nucleotide sequence ID" value="XM_001314242.1"/>
</dbReference>
<dbReference type="PANTHER" id="PTHR24129:SF2">
    <property type="entry name" value="DUF3447 DOMAIN-CONTAINING PROTEIN"/>
    <property type="match status" value="1"/>
</dbReference>
<evidence type="ECO:0000313" key="4">
    <source>
        <dbReference type="Proteomes" id="UP000001542"/>
    </source>
</evidence>
<sequence length="933" mass="107577">MKYCIQINDIPTFNDIASKFKYIEFSLEQLLELLKLSPFTWSFASEKIVEKEPDGSVCIPLTRYYSISKDNGIIPAQVADIIMKDPELQSQLTAYDCINLLSMIQPKYSDINPLISLLKKFKLIDDQFSMNKIYYHIYQSPQFDQLMKEDIIGVANIIPIRPTFIKKVIGIEVPKEFFDKIVNIYITMSIPSTSNLTNAEDFVNFITNPVNRKHVNIKELCKSAKNIHVIKLFEYTQEEYEYLKTVDFMNNLLLLFNPNNDKFFSIPEILKCNISKTIIHAILTKQLSDNDINDIQKFVSNDGSNNWIKEYSSSIKLDYRTILTKDDIRNHFNTKMLSNYLVRSYEVDEIFIKLFDTLFSRDLDDNSKANIFINLSTGNNFYDFVCSRRDNIDPSCLIVYSVRAQKEHLVKNGTPVGDLYVEKLFLSKQKFIYENLFEYEVSKHGMAKALFSSIQANNIEAIQFLISKGVPVNMILDSMTPLQYAITRNFVEGVQLLLSLGASSEFNGLQTAISCAEKSSRHELIKLFCSHINIEYESRLSDIRNIHISINDATKVPPIKYDLIKCANFQTKGAITTRNFMQSYDDAKYEYPDENISVLLNHNRLNFGGNEKVMKIIQKEMMLALSFVNALRIIVLFAPNDLTILQPLISSLIEKRDRIPDQTKRLFWNFIDKNLAISSPQFRAVYSVITGIKMIEPIEGLSDLLYVATRLGNIEIIEELLDKGARIEDVEGIFNRMSPSLEAISKDRSDILELFILHGLKFDHIYSIDNFTLLNASIEFNSTKCFDLLFSKSSFGHFVVETPMMSALQTFERTGNDYFINKLLPQIDTEYERIVDSSFCDYLLFKSGQIPEFHYNSAKRLDSLQQSPTFFNSLDIPIVLRTSDLSQKLLVSEFIKHSNKENEPTQNFLENLTEESDTPGNGWIGIMNRRRHH</sequence>
<dbReference type="InterPro" id="IPR002110">
    <property type="entry name" value="Ankyrin_rpt"/>
</dbReference>
<dbReference type="VEuPathDB" id="TrichDB:TVAGG3_0481000"/>
<dbReference type="SMR" id="A2F0A3"/>
<dbReference type="EMBL" id="DS113560">
    <property type="protein sequence ID" value="EAY01665.1"/>
    <property type="molecule type" value="Genomic_DNA"/>
</dbReference>